<comment type="function">
    <text evidence="4">Exhibits S-adenosyl-L-methionine-dependent methyltransferase activity.</text>
</comment>
<dbReference type="EMBL" id="CP089984">
    <property type="protein sequence ID" value="WXB11377.1"/>
    <property type="molecule type" value="Genomic_DNA"/>
</dbReference>
<keyword evidence="4" id="KW-0949">S-adenosyl-L-methionine</keyword>
<dbReference type="RefSeq" id="WP_394820995.1">
    <property type="nucleotide sequence ID" value="NZ_CP089984.1"/>
</dbReference>
<dbReference type="GO" id="GO:0032259">
    <property type="term" value="P:methylation"/>
    <property type="evidence" value="ECO:0007669"/>
    <property type="project" value="UniProtKB-KW"/>
</dbReference>
<keyword evidence="6" id="KW-1185">Reference proteome</keyword>
<keyword evidence="3 5" id="KW-0808">Transferase</keyword>
<dbReference type="PANTHER" id="PTHR43619:SF2">
    <property type="entry name" value="S-ADENOSYL-L-METHIONINE-DEPENDENT METHYLTRANSFERASES SUPERFAMILY PROTEIN"/>
    <property type="match status" value="1"/>
</dbReference>
<dbReference type="InterPro" id="IPR011610">
    <property type="entry name" value="SAM_mthyl_Trfase_ML2640-like"/>
</dbReference>
<evidence type="ECO:0000256" key="4">
    <source>
        <dbReference type="RuleBase" id="RU362030"/>
    </source>
</evidence>
<evidence type="ECO:0000256" key="3">
    <source>
        <dbReference type="ARBA" id="ARBA00022679"/>
    </source>
</evidence>
<organism evidence="5 6">
    <name type="scientific">Pendulispora albinea</name>
    <dbReference type="NCBI Taxonomy" id="2741071"/>
    <lineage>
        <taxon>Bacteria</taxon>
        <taxon>Pseudomonadati</taxon>
        <taxon>Myxococcota</taxon>
        <taxon>Myxococcia</taxon>
        <taxon>Myxococcales</taxon>
        <taxon>Sorangiineae</taxon>
        <taxon>Pendulisporaceae</taxon>
        <taxon>Pendulispora</taxon>
    </lineage>
</organism>
<evidence type="ECO:0000256" key="2">
    <source>
        <dbReference type="ARBA" id="ARBA00022603"/>
    </source>
</evidence>
<gene>
    <name evidence="5" type="ORF">LZC94_26340</name>
</gene>
<dbReference type="Pfam" id="PF04072">
    <property type="entry name" value="LCM"/>
    <property type="match status" value="1"/>
</dbReference>
<dbReference type="GO" id="GO:0008168">
    <property type="term" value="F:methyltransferase activity"/>
    <property type="evidence" value="ECO:0007669"/>
    <property type="project" value="UniProtKB-KW"/>
</dbReference>
<comment type="similarity">
    <text evidence="1 4">Belongs to the UPF0677 family.</text>
</comment>
<dbReference type="Proteomes" id="UP001370348">
    <property type="component" value="Chromosome"/>
</dbReference>
<evidence type="ECO:0000313" key="6">
    <source>
        <dbReference type="Proteomes" id="UP001370348"/>
    </source>
</evidence>
<sequence length="285" mass="31952">MREGRPSYTAAWVAAMRGLSRSPSDHHGGALDHVARDLVPQPYAWALDLADRFPGVWERIHHMADRASFYHFSHVGLRTRAIDEGVHEAIRRGARQLVLLGAGLDARAWRLSDLRDSVVFEVDHPSTQAYKRKKIGARPSLAREVRFVAVDFERDALDERLVGAGYDPGVLSVFVWEGVTMYLLPESVDYTLSQLSSLIAPGGSLLVTYGQRHHGRVGTRAVRWLVRRSGEPFRALYTKENMAGLLGRHGFDVVADEGLDDWVRRYFGAESGRGTVERLVRAVRV</sequence>
<reference evidence="5 6" key="1">
    <citation type="submission" date="2021-12" db="EMBL/GenBank/DDBJ databases">
        <title>Discovery of the Pendulisporaceae a myxobacterial family with distinct sporulation behavior and unique specialized metabolism.</title>
        <authorList>
            <person name="Garcia R."/>
            <person name="Popoff A."/>
            <person name="Bader C.D."/>
            <person name="Loehr J."/>
            <person name="Walesch S."/>
            <person name="Walt C."/>
            <person name="Boldt J."/>
            <person name="Bunk B."/>
            <person name="Haeckl F.J.F.P.J."/>
            <person name="Gunesch A.P."/>
            <person name="Birkelbach J."/>
            <person name="Nuebel U."/>
            <person name="Pietschmann T."/>
            <person name="Bach T."/>
            <person name="Mueller R."/>
        </authorList>
    </citation>
    <scope>NUCLEOTIDE SEQUENCE [LARGE SCALE GENOMIC DNA]</scope>
    <source>
        <strain evidence="5 6">MSr11954</strain>
    </source>
</reference>
<dbReference type="SUPFAM" id="SSF53335">
    <property type="entry name" value="S-adenosyl-L-methionine-dependent methyltransferases"/>
    <property type="match status" value="1"/>
</dbReference>
<keyword evidence="2 4" id="KW-0489">Methyltransferase</keyword>
<dbReference type="InterPro" id="IPR029063">
    <property type="entry name" value="SAM-dependent_MTases_sf"/>
</dbReference>
<dbReference type="PANTHER" id="PTHR43619">
    <property type="entry name" value="S-ADENOSYL-L-METHIONINE-DEPENDENT METHYLTRANSFERASE YKTD-RELATED"/>
    <property type="match status" value="1"/>
</dbReference>
<accession>A0ABZ2LKA6</accession>
<dbReference type="EC" id="2.1.1.-" evidence="4"/>
<protein>
    <recommendedName>
        <fullName evidence="4">S-adenosyl-L-methionine-dependent methyltransferase</fullName>
        <ecNumber evidence="4">2.1.1.-</ecNumber>
    </recommendedName>
</protein>
<dbReference type="NCBIfam" id="TIGR00027">
    <property type="entry name" value="mthyl_TIGR00027"/>
    <property type="match status" value="1"/>
</dbReference>
<dbReference type="InterPro" id="IPR007213">
    <property type="entry name" value="Ppm1/Ppm2/Tcmp"/>
</dbReference>
<evidence type="ECO:0000313" key="5">
    <source>
        <dbReference type="EMBL" id="WXB11377.1"/>
    </source>
</evidence>
<dbReference type="Gene3D" id="3.40.50.150">
    <property type="entry name" value="Vaccinia Virus protein VP39"/>
    <property type="match status" value="1"/>
</dbReference>
<proteinExistence type="inferred from homology"/>
<name>A0ABZ2LKA6_9BACT</name>
<evidence type="ECO:0000256" key="1">
    <source>
        <dbReference type="ARBA" id="ARBA00008138"/>
    </source>
</evidence>